<proteinExistence type="predicted"/>
<evidence type="ECO:0000259" key="1">
    <source>
        <dbReference type="Pfam" id="PF21959"/>
    </source>
</evidence>
<sequence length="258" mass="27928">MYTAPCVVEGYLSQANALYRVNLATGNSTTIYTSTDSNTGDGINSLAYNPLDNYLYCTIRGTNPETMGRLSFDGRIQRLFTLPTNTTQRRFYVGDITPDGQYWTASQSNGWQWLKVNFAPGTANYGQIVDSGSTSLPASPFTTNGGGIQDWAYVPTAGNNLFAPWSDSAGVTYLYYFSLDTYTWAQVGVLSQNTVANAKWNAVWASNDGFLYGSEGNTGQIWKFTIRGGLAAQRIVTGPPSSLADGARCYTNTTAIGA</sequence>
<dbReference type="InterPro" id="IPR054215">
    <property type="entry name" value="DUF6923"/>
</dbReference>
<gene>
    <name evidence="2" type="ORF">HII31_02674</name>
</gene>
<comment type="caution">
    <text evidence="2">The sequence shown here is derived from an EMBL/GenBank/DDBJ whole genome shotgun (WGS) entry which is preliminary data.</text>
</comment>
<organism evidence="2 3">
    <name type="scientific">Pseudocercospora fuligena</name>
    <dbReference type="NCBI Taxonomy" id="685502"/>
    <lineage>
        <taxon>Eukaryota</taxon>
        <taxon>Fungi</taxon>
        <taxon>Dikarya</taxon>
        <taxon>Ascomycota</taxon>
        <taxon>Pezizomycotina</taxon>
        <taxon>Dothideomycetes</taxon>
        <taxon>Dothideomycetidae</taxon>
        <taxon>Mycosphaerellales</taxon>
        <taxon>Mycosphaerellaceae</taxon>
        <taxon>Pseudocercospora</taxon>
    </lineage>
</organism>
<feature type="domain" description="DUF6923" evidence="1">
    <location>
        <begin position="14"/>
        <end position="250"/>
    </location>
</feature>
<dbReference type="Proteomes" id="UP000660729">
    <property type="component" value="Unassembled WGS sequence"/>
</dbReference>
<dbReference type="SUPFAM" id="SSF82171">
    <property type="entry name" value="DPP6 N-terminal domain-like"/>
    <property type="match status" value="1"/>
</dbReference>
<dbReference type="AlphaFoldDB" id="A0A8H6VKQ9"/>
<evidence type="ECO:0000313" key="3">
    <source>
        <dbReference type="Proteomes" id="UP000660729"/>
    </source>
</evidence>
<dbReference type="EMBL" id="JABCIY010000032">
    <property type="protein sequence ID" value="KAF7196048.1"/>
    <property type="molecule type" value="Genomic_DNA"/>
</dbReference>
<evidence type="ECO:0000313" key="2">
    <source>
        <dbReference type="EMBL" id="KAF7196048.1"/>
    </source>
</evidence>
<dbReference type="OrthoDB" id="4405280at2759"/>
<keyword evidence="3" id="KW-1185">Reference proteome</keyword>
<accession>A0A8H6VKQ9</accession>
<dbReference type="Pfam" id="PF21959">
    <property type="entry name" value="DUF6923"/>
    <property type="match status" value="1"/>
</dbReference>
<name>A0A8H6VKQ9_9PEZI</name>
<protein>
    <recommendedName>
        <fullName evidence="1">DUF6923 domain-containing protein</fullName>
    </recommendedName>
</protein>
<reference evidence="2" key="1">
    <citation type="submission" date="2020-04" db="EMBL/GenBank/DDBJ databases">
        <title>Draft genome resource of the tomato pathogen Pseudocercospora fuligena.</title>
        <authorList>
            <person name="Zaccaron A."/>
        </authorList>
    </citation>
    <scope>NUCLEOTIDE SEQUENCE</scope>
    <source>
        <strain evidence="2">PF001</strain>
    </source>
</reference>